<reference evidence="2" key="1">
    <citation type="journal article" date="2014" name="Int. J. Syst. Evol. Microbiol.">
        <title>Complete genome sequence of Corynebacterium casei LMG S-19264T (=DSM 44701T), isolated from a smear-ripened cheese.</title>
        <authorList>
            <consortium name="US DOE Joint Genome Institute (JGI-PGF)"/>
            <person name="Walter F."/>
            <person name="Albersmeier A."/>
            <person name="Kalinowski J."/>
            <person name="Ruckert C."/>
        </authorList>
    </citation>
    <scope>NUCLEOTIDE SEQUENCE</scope>
    <source>
        <strain evidence="2">JCM 4654</strain>
    </source>
</reference>
<accession>A0A918Y1X6</accession>
<comment type="caution">
    <text evidence="2">The sequence shown here is derived from an EMBL/GenBank/DDBJ whole genome shotgun (WGS) entry which is preliminary data.</text>
</comment>
<proteinExistence type="predicted"/>
<dbReference type="Proteomes" id="UP000608955">
    <property type="component" value="Unassembled WGS sequence"/>
</dbReference>
<dbReference type="AlphaFoldDB" id="A0A918Y1X6"/>
<dbReference type="EMBL" id="BMVF01000005">
    <property type="protein sequence ID" value="GHD88122.1"/>
    <property type="molecule type" value="Genomic_DNA"/>
</dbReference>
<evidence type="ECO:0000313" key="2">
    <source>
        <dbReference type="EMBL" id="GHD88122.1"/>
    </source>
</evidence>
<reference evidence="2" key="2">
    <citation type="submission" date="2020-09" db="EMBL/GenBank/DDBJ databases">
        <authorList>
            <person name="Sun Q."/>
            <person name="Ohkuma M."/>
        </authorList>
    </citation>
    <scope>NUCLEOTIDE SEQUENCE</scope>
    <source>
        <strain evidence="2">JCM 4654</strain>
    </source>
</reference>
<evidence type="ECO:0000313" key="3">
    <source>
        <dbReference type="Proteomes" id="UP000608955"/>
    </source>
</evidence>
<sequence length="72" mass="7819">MHIVTIVPPILRFRDVCRRTTARSRGPGGPLTVSRPRKTPLHGGFRIADDACMSTTGDESRRALVAHTGVVP</sequence>
<keyword evidence="3" id="KW-1185">Reference proteome</keyword>
<gene>
    <name evidence="2" type="ORF">GCM10010508_22890</name>
</gene>
<feature type="region of interest" description="Disordered" evidence="1">
    <location>
        <begin position="21"/>
        <end position="40"/>
    </location>
</feature>
<evidence type="ECO:0000256" key="1">
    <source>
        <dbReference type="SAM" id="MobiDB-lite"/>
    </source>
</evidence>
<name>A0A918Y1X6_9ACTN</name>
<protein>
    <submittedName>
        <fullName evidence="2">Uncharacterized protein</fullName>
    </submittedName>
</protein>
<organism evidence="2 3">
    <name type="scientific">Streptomyces naganishii JCM 4654</name>
    <dbReference type="NCBI Taxonomy" id="1306179"/>
    <lineage>
        <taxon>Bacteria</taxon>
        <taxon>Bacillati</taxon>
        <taxon>Actinomycetota</taxon>
        <taxon>Actinomycetes</taxon>
        <taxon>Kitasatosporales</taxon>
        <taxon>Streptomycetaceae</taxon>
        <taxon>Streptomyces</taxon>
    </lineage>
</organism>